<sequence length="386" mass="43850">MGDTYQERINRIKTTVNHQEPDKVPILSMIGTYAVHYAGGTIQEMTDHPEKEIEYYCEPHKKLYSDATYTAGLVFDAKSAQCIGSDSHFVSSDGATVQHKEITPMEDTEYPELIADPEGYIFNKMLPRKAKKLAGTTAEKYAAIKELVDHWKVKGMIQTQLIDKLKNDYQLPVITGSFAYPPLDYIFDYLRGFKGLSLDMRRHKEELVAACNAIQGMADEFLGITEEMTDLPDFPFYATMMHVPTFISPKQFEKFFVPTYEKLIYRIHKRGGKLIIFLEGSWEAKYDWLNSLPKNFAIGIVEGDNIFEAKKRVGDNITLAGGMPLEMLKLGKKEACIDYAKKLVDELAPGGGYIFASSRELLSKGDVNPENMIETYNFVHEYGIYK</sequence>
<organism evidence="2 3">
    <name type="scientific">Acetobacterium tundrae</name>
    <dbReference type="NCBI Taxonomy" id="132932"/>
    <lineage>
        <taxon>Bacteria</taxon>
        <taxon>Bacillati</taxon>
        <taxon>Bacillota</taxon>
        <taxon>Clostridia</taxon>
        <taxon>Eubacteriales</taxon>
        <taxon>Eubacteriaceae</taxon>
        <taxon>Acetobacterium</taxon>
    </lineage>
</organism>
<evidence type="ECO:0000313" key="2">
    <source>
        <dbReference type="EMBL" id="MBC3797219.1"/>
    </source>
</evidence>
<proteinExistence type="predicted"/>
<evidence type="ECO:0000259" key="1">
    <source>
        <dbReference type="Pfam" id="PF01208"/>
    </source>
</evidence>
<protein>
    <recommendedName>
        <fullName evidence="1">Uroporphyrinogen decarboxylase (URO-D) domain-containing protein</fullName>
    </recommendedName>
</protein>
<dbReference type="InterPro" id="IPR038071">
    <property type="entry name" value="UROD/MetE-like_sf"/>
</dbReference>
<dbReference type="Proteomes" id="UP000653358">
    <property type="component" value="Unassembled WGS sequence"/>
</dbReference>
<evidence type="ECO:0000313" key="3">
    <source>
        <dbReference type="Proteomes" id="UP000653358"/>
    </source>
</evidence>
<feature type="domain" description="Uroporphyrinogen decarboxylase (URO-D)" evidence="1">
    <location>
        <begin position="239"/>
        <end position="382"/>
    </location>
</feature>
<dbReference type="InterPro" id="IPR052024">
    <property type="entry name" value="Methanogen_methyltrans"/>
</dbReference>
<name>A0ABR6WL95_9FIRM</name>
<dbReference type="Pfam" id="PF01208">
    <property type="entry name" value="URO-D"/>
    <property type="match status" value="1"/>
</dbReference>
<dbReference type="RefSeq" id="WP_148603037.1">
    <property type="nucleotide sequence ID" value="NZ_RXYB01000005.1"/>
</dbReference>
<keyword evidence="3" id="KW-1185">Reference proteome</keyword>
<dbReference type="PANTHER" id="PTHR47099">
    <property type="entry name" value="METHYLCOBAMIDE:COM METHYLTRANSFERASE MTBA"/>
    <property type="match status" value="1"/>
</dbReference>
<accession>A0ABR6WL95</accession>
<dbReference type="EMBL" id="WJBB01000009">
    <property type="protein sequence ID" value="MBC3797219.1"/>
    <property type="molecule type" value="Genomic_DNA"/>
</dbReference>
<dbReference type="PANTHER" id="PTHR47099:SF1">
    <property type="entry name" value="METHYLCOBAMIDE:COM METHYLTRANSFERASE MTBA"/>
    <property type="match status" value="1"/>
</dbReference>
<gene>
    <name evidence="2" type="ORF">GH807_09180</name>
</gene>
<dbReference type="Gene3D" id="3.20.20.210">
    <property type="match status" value="1"/>
</dbReference>
<dbReference type="SUPFAM" id="SSF51726">
    <property type="entry name" value="UROD/MetE-like"/>
    <property type="match status" value="1"/>
</dbReference>
<comment type="caution">
    <text evidence="2">The sequence shown here is derived from an EMBL/GenBank/DDBJ whole genome shotgun (WGS) entry which is preliminary data.</text>
</comment>
<dbReference type="InterPro" id="IPR000257">
    <property type="entry name" value="Uroporphyrinogen_deCOase"/>
</dbReference>
<reference evidence="2 3" key="1">
    <citation type="journal article" date="2020" name="mSystems">
        <title>Defining Genomic and Predicted Metabolic Features of the Acetobacterium Genus.</title>
        <authorList>
            <person name="Ross D.E."/>
            <person name="Marshall C.W."/>
            <person name="Gulliver D."/>
            <person name="May H.D."/>
            <person name="Norman R.S."/>
        </authorList>
    </citation>
    <scope>NUCLEOTIDE SEQUENCE [LARGE SCALE GENOMIC DNA]</scope>
    <source>
        <strain evidence="2 3">DSM 9173</strain>
    </source>
</reference>